<dbReference type="AlphaFoldDB" id="A0A3Q3XQ98"/>
<dbReference type="InterPro" id="IPR027417">
    <property type="entry name" value="P-loop_NTPase"/>
</dbReference>
<dbReference type="Pfam" id="PF04851">
    <property type="entry name" value="ResIII"/>
    <property type="match status" value="1"/>
</dbReference>
<dbReference type="InterPro" id="IPR006935">
    <property type="entry name" value="Helicase/UvrB_N"/>
</dbReference>
<organism evidence="19 20">
    <name type="scientific">Mola mola</name>
    <name type="common">Ocean sunfish</name>
    <name type="synonym">Tetraodon mola</name>
    <dbReference type="NCBI Taxonomy" id="94237"/>
    <lineage>
        <taxon>Eukaryota</taxon>
        <taxon>Metazoa</taxon>
        <taxon>Chordata</taxon>
        <taxon>Craniata</taxon>
        <taxon>Vertebrata</taxon>
        <taxon>Euteleostomi</taxon>
        <taxon>Actinopterygii</taxon>
        <taxon>Neopterygii</taxon>
        <taxon>Teleostei</taxon>
        <taxon>Neoteleostei</taxon>
        <taxon>Acanthomorphata</taxon>
        <taxon>Eupercaria</taxon>
        <taxon>Tetraodontiformes</taxon>
        <taxon>Molidae</taxon>
        <taxon>Mola</taxon>
    </lineage>
</organism>
<dbReference type="GO" id="GO:0003727">
    <property type="term" value="F:single-stranded RNA binding"/>
    <property type="evidence" value="ECO:0007669"/>
    <property type="project" value="TreeGrafter"/>
</dbReference>
<keyword evidence="5" id="KW-0399">Innate immunity</keyword>
<dbReference type="Ensembl" id="ENSMMOT00000027836.1">
    <property type="protein sequence ID" value="ENSMMOP00000027371.1"/>
    <property type="gene ID" value="ENSMMOG00000020631.1"/>
</dbReference>
<dbReference type="SMART" id="SM00490">
    <property type="entry name" value="HELICc"/>
    <property type="match status" value="1"/>
</dbReference>
<dbReference type="Pfam" id="PF00271">
    <property type="entry name" value="Helicase_C"/>
    <property type="match status" value="1"/>
</dbReference>
<dbReference type="PROSITE" id="PS51192">
    <property type="entry name" value="HELICASE_ATP_BIND_1"/>
    <property type="match status" value="1"/>
</dbReference>
<evidence type="ECO:0000256" key="2">
    <source>
        <dbReference type="ARBA" id="ARBA00006866"/>
    </source>
</evidence>
<dbReference type="GO" id="GO:0003724">
    <property type="term" value="F:RNA helicase activity"/>
    <property type="evidence" value="ECO:0007669"/>
    <property type="project" value="UniProtKB-EC"/>
</dbReference>
<comment type="catalytic activity">
    <reaction evidence="15">
        <text>ATP + H2O = ADP + phosphate + H(+)</text>
        <dbReference type="Rhea" id="RHEA:13065"/>
        <dbReference type="ChEBI" id="CHEBI:15377"/>
        <dbReference type="ChEBI" id="CHEBI:15378"/>
        <dbReference type="ChEBI" id="CHEBI:30616"/>
        <dbReference type="ChEBI" id="CHEBI:43474"/>
        <dbReference type="ChEBI" id="CHEBI:456216"/>
        <dbReference type="EC" id="3.6.4.13"/>
    </reaction>
    <physiologicalReaction direction="left-to-right" evidence="15">
        <dbReference type="Rhea" id="RHEA:13066"/>
    </physiologicalReaction>
</comment>
<evidence type="ECO:0000256" key="3">
    <source>
        <dbReference type="ARBA" id="ARBA00012552"/>
    </source>
</evidence>
<evidence type="ECO:0000256" key="1">
    <source>
        <dbReference type="ARBA" id="ARBA00004496"/>
    </source>
</evidence>
<dbReference type="GO" id="GO:0003677">
    <property type="term" value="F:DNA binding"/>
    <property type="evidence" value="ECO:0007669"/>
    <property type="project" value="InterPro"/>
</dbReference>
<keyword evidence="4" id="KW-0963">Cytoplasm</keyword>
<keyword evidence="6" id="KW-0479">Metal-binding</keyword>
<dbReference type="EC" id="3.6.4.13" evidence="3"/>
<evidence type="ECO:0000259" key="16">
    <source>
        <dbReference type="PROSITE" id="PS51192"/>
    </source>
</evidence>
<evidence type="ECO:0000256" key="10">
    <source>
        <dbReference type="ARBA" id="ARBA00022833"/>
    </source>
</evidence>
<evidence type="ECO:0000259" key="17">
    <source>
        <dbReference type="PROSITE" id="PS51194"/>
    </source>
</evidence>
<dbReference type="Gene3D" id="1.20.1320.30">
    <property type="match status" value="1"/>
</dbReference>
<keyword evidence="9" id="KW-0347">Helicase</keyword>
<keyword evidence="13" id="KW-0694">RNA-binding</keyword>
<dbReference type="InterPro" id="IPR014001">
    <property type="entry name" value="Helicase_ATP-bd"/>
</dbReference>
<dbReference type="Gene3D" id="3.40.50.300">
    <property type="entry name" value="P-loop containing nucleotide triphosphate hydrolases"/>
    <property type="match status" value="2"/>
</dbReference>
<reference evidence="19" key="2">
    <citation type="submission" date="2025-09" db="UniProtKB">
        <authorList>
            <consortium name="Ensembl"/>
        </authorList>
    </citation>
    <scope>IDENTIFICATION</scope>
</reference>
<keyword evidence="7" id="KW-0547">Nucleotide-binding</keyword>
<dbReference type="InterPro" id="IPR038557">
    <property type="entry name" value="RLR_C_sf"/>
</dbReference>
<evidence type="ECO:0000313" key="20">
    <source>
        <dbReference type="Proteomes" id="UP000261620"/>
    </source>
</evidence>
<evidence type="ECO:0000256" key="9">
    <source>
        <dbReference type="ARBA" id="ARBA00022806"/>
    </source>
</evidence>
<keyword evidence="20" id="KW-1185">Reference proteome</keyword>
<dbReference type="CDD" id="cd12090">
    <property type="entry name" value="MDA5_ID"/>
    <property type="match status" value="1"/>
</dbReference>
<dbReference type="InterPro" id="IPR021673">
    <property type="entry name" value="RLR_CTR"/>
</dbReference>
<dbReference type="OMA" id="QHYENEF"/>
<dbReference type="PANTHER" id="PTHR14074">
    <property type="entry name" value="HELICASE WITH DEATH DOMAIN-RELATED"/>
    <property type="match status" value="1"/>
</dbReference>
<proteinExistence type="inferred from homology"/>
<dbReference type="Gene3D" id="2.170.150.30">
    <property type="entry name" value="RIG-I-like receptor, C-terminal regulatory domain"/>
    <property type="match status" value="1"/>
</dbReference>
<evidence type="ECO:0000313" key="19">
    <source>
        <dbReference type="Ensembl" id="ENSMMOP00000027371.1"/>
    </source>
</evidence>
<dbReference type="GO" id="GO:0039536">
    <property type="term" value="P:negative regulation of RIG-I signaling pathway"/>
    <property type="evidence" value="ECO:0007669"/>
    <property type="project" value="TreeGrafter"/>
</dbReference>
<dbReference type="PROSITE" id="PS51789">
    <property type="entry name" value="RLR_CTR"/>
    <property type="match status" value="1"/>
</dbReference>
<comment type="subcellular location">
    <subcellularLocation>
        <location evidence="1">Cytoplasm</location>
    </subcellularLocation>
</comment>
<evidence type="ECO:0000256" key="8">
    <source>
        <dbReference type="ARBA" id="ARBA00022801"/>
    </source>
</evidence>
<dbReference type="GO" id="GO:0005737">
    <property type="term" value="C:cytoplasm"/>
    <property type="evidence" value="ECO:0007669"/>
    <property type="project" value="UniProtKB-SubCell"/>
</dbReference>
<dbReference type="GO" id="GO:0008270">
    <property type="term" value="F:zinc ion binding"/>
    <property type="evidence" value="ECO:0007669"/>
    <property type="project" value="TreeGrafter"/>
</dbReference>
<feature type="domain" description="Helicase C-terminal" evidence="17">
    <location>
        <begin position="363"/>
        <end position="529"/>
    </location>
</feature>
<dbReference type="GO" id="GO:0140374">
    <property type="term" value="P:antiviral innate immune response"/>
    <property type="evidence" value="ECO:0007669"/>
    <property type="project" value="TreeGrafter"/>
</dbReference>
<dbReference type="SMART" id="SM00487">
    <property type="entry name" value="DEXDc"/>
    <property type="match status" value="1"/>
</dbReference>
<dbReference type="PROSITE" id="PS51194">
    <property type="entry name" value="HELICASE_CTER"/>
    <property type="match status" value="1"/>
</dbReference>
<dbReference type="InterPro" id="IPR051363">
    <property type="entry name" value="RLR_Helicase"/>
</dbReference>
<dbReference type="GO" id="GO:0002753">
    <property type="term" value="P:cytoplasmic pattern recognition receptor signaling pathway"/>
    <property type="evidence" value="ECO:0007669"/>
    <property type="project" value="TreeGrafter"/>
</dbReference>
<reference evidence="19" key="1">
    <citation type="submission" date="2025-08" db="UniProtKB">
        <authorList>
            <consortium name="Ensembl"/>
        </authorList>
    </citation>
    <scope>IDENTIFICATION</scope>
</reference>
<evidence type="ECO:0000256" key="7">
    <source>
        <dbReference type="ARBA" id="ARBA00022741"/>
    </source>
</evidence>
<evidence type="ECO:0000256" key="6">
    <source>
        <dbReference type="ARBA" id="ARBA00022723"/>
    </source>
</evidence>
<dbReference type="STRING" id="94237.ENSMMOP00000027371"/>
<sequence>TEVTGGLYAYQEEVVERALRGENIIIWLPTGGGKTRAAVYVAKKHLETTANAKVVVLVNKVHLVDQHYTKEFKPHLGHDYKVVPVSGESEEKDFFGKVVQDSDVVICTAQILYNSLTNVEETKHVELSDITLLIIDECHHTHKESVYNQVMRCYVEKKLKGEQPLPQVLGLTASPGTGGAKILETAVAHVLQICANLDSAIVSTKNYVPELKEKVPRPVKTFDIVDKRPKDPFGDHLKTMMQLVHQYMNLPADIRLRECGTQEYEADVVILEQQGVKQDNRMWAQCALHLRQYNDALLINDTLRMKDAYRSLEDFYATKFTTGIEGTDLFLVGLFQENQVELRSLAGDSRYENPKMFKLESVLLKQFGPHVQSRGILFCKTRKSTHCLKDWVLTNKALQDAGIKAAILTGAGNGINYMTQHEQKDTIRSFRQGDLNLLISTSVAEEGLDIPECNLVVRYGLLTNEIAQQQASGRARARNSQYSVVAQKGGREVHRELTNEYLEELTGIAIAKVQELSCQEFHRKLNELQIDAFISRKAAESQKAEKKCRNSAASVRLLCRDCFKPVASGSDIKLVDNAHYVNVNPDFKQHYKVGGQVMLGRTFEDWEPGCTVSCNNGRCNKNWGFEIKYKRVALLPNLAIKNFALETSEGRLTVKKWKDITFPVENFSFEEYCEDNFPDLLY</sequence>
<evidence type="ECO:0000256" key="14">
    <source>
        <dbReference type="ARBA" id="ARBA00023118"/>
    </source>
</evidence>
<dbReference type="InterPro" id="IPR001650">
    <property type="entry name" value="Helicase_C-like"/>
</dbReference>
<feature type="domain" description="RLR CTR" evidence="18">
    <location>
        <begin position="545"/>
        <end position="674"/>
    </location>
</feature>
<keyword evidence="14" id="KW-0051">Antiviral defense</keyword>
<evidence type="ECO:0000259" key="18">
    <source>
        <dbReference type="PROSITE" id="PS51789"/>
    </source>
</evidence>
<dbReference type="GO" id="GO:0003725">
    <property type="term" value="F:double-stranded RNA binding"/>
    <property type="evidence" value="ECO:0007669"/>
    <property type="project" value="TreeGrafter"/>
</dbReference>
<protein>
    <recommendedName>
        <fullName evidence="3">RNA helicase</fullName>
        <ecNumber evidence="3">3.6.4.13</ecNumber>
    </recommendedName>
</protein>
<evidence type="ECO:0000256" key="4">
    <source>
        <dbReference type="ARBA" id="ARBA00022490"/>
    </source>
</evidence>
<dbReference type="PANTHER" id="PTHR14074:SF7">
    <property type="entry name" value="ATP-DEPENDENT RNA HELICASE DHX58"/>
    <property type="match status" value="1"/>
</dbReference>
<keyword evidence="8" id="KW-0378">Hydrolase</keyword>
<keyword evidence="11" id="KW-0067">ATP-binding</keyword>
<evidence type="ECO:0000256" key="15">
    <source>
        <dbReference type="ARBA" id="ARBA00049390"/>
    </source>
</evidence>
<evidence type="ECO:0000256" key="5">
    <source>
        <dbReference type="ARBA" id="ARBA00022588"/>
    </source>
</evidence>
<name>A0A3Q3XQ98_MOLML</name>
<keyword evidence="10" id="KW-0862">Zinc</keyword>
<keyword evidence="12" id="KW-0391">Immunity</keyword>
<dbReference type="Proteomes" id="UP000261620">
    <property type="component" value="Unplaced"/>
</dbReference>
<dbReference type="GO" id="GO:0016787">
    <property type="term" value="F:hydrolase activity"/>
    <property type="evidence" value="ECO:0007669"/>
    <property type="project" value="UniProtKB-KW"/>
</dbReference>
<dbReference type="GO" id="GO:0005524">
    <property type="term" value="F:ATP binding"/>
    <property type="evidence" value="ECO:0007669"/>
    <property type="project" value="UniProtKB-KW"/>
</dbReference>
<dbReference type="Pfam" id="PF11648">
    <property type="entry name" value="RIG-I_C-RD"/>
    <property type="match status" value="1"/>
</dbReference>
<dbReference type="InterPro" id="IPR041204">
    <property type="entry name" value="RIG-I-like_C"/>
</dbReference>
<dbReference type="SUPFAM" id="SSF52540">
    <property type="entry name" value="P-loop containing nucleoside triphosphate hydrolases"/>
    <property type="match status" value="1"/>
</dbReference>
<evidence type="ECO:0000256" key="13">
    <source>
        <dbReference type="ARBA" id="ARBA00022884"/>
    </source>
</evidence>
<evidence type="ECO:0000256" key="11">
    <source>
        <dbReference type="ARBA" id="ARBA00022840"/>
    </source>
</evidence>
<evidence type="ECO:0000256" key="12">
    <source>
        <dbReference type="ARBA" id="ARBA00022859"/>
    </source>
</evidence>
<dbReference type="Pfam" id="PF18119">
    <property type="entry name" value="RIG-I_C"/>
    <property type="match status" value="1"/>
</dbReference>
<accession>A0A3Q3XQ98</accession>
<feature type="domain" description="Helicase ATP-binding" evidence="16">
    <location>
        <begin position="15"/>
        <end position="193"/>
    </location>
</feature>
<comment type="similarity">
    <text evidence="2">Belongs to the helicase family. RLR subfamily.</text>
</comment>